<dbReference type="EMBL" id="JAGEUA010000005">
    <property type="protein sequence ID" value="KAL0978848.1"/>
    <property type="molecule type" value="Genomic_DNA"/>
</dbReference>
<comment type="caution">
    <text evidence="2">The sequence shown here is derived from an EMBL/GenBank/DDBJ whole genome shotgun (WGS) entry which is preliminary data.</text>
</comment>
<sequence>MEVSIKPSRVMTSSRHASSTLTSSRRPRRYAVRRVRSIPLRRIECGTLERIPTLVVRPVTATVDDHHPPSALRDGGILRGTGAQRWHRSGVSLLLSPISLKPTPRLYLSTGISATLYESGRLDRHRAAGRSSGIVVPKNLHKQQGYRRIFQGELSDPQRWEEGSPQRVRLRVSHRLPSGWERGLQGVATPAGRLAKWPESHVSAAVETRTSWLFGLPREELLLRLSGCVIL</sequence>
<organism evidence="2 3">
    <name type="scientific">Umbra pygmaea</name>
    <name type="common">Eastern mudminnow</name>
    <dbReference type="NCBI Taxonomy" id="75934"/>
    <lineage>
        <taxon>Eukaryota</taxon>
        <taxon>Metazoa</taxon>
        <taxon>Chordata</taxon>
        <taxon>Craniata</taxon>
        <taxon>Vertebrata</taxon>
        <taxon>Euteleostomi</taxon>
        <taxon>Actinopterygii</taxon>
        <taxon>Neopterygii</taxon>
        <taxon>Teleostei</taxon>
        <taxon>Protacanthopterygii</taxon>
        <taxon>Esociformes</taxon>
        <taxon>Umbridae</taxon>
        <taxon>Umbra</taxon>
    </lineage>
</organism>
<keyword evidence="3" id="KW-1185">Reference proteome</keyword>
<evidence type="ECO:0000313" key="2">
    <source>
        <dbReference type="EMBL" id="KAL0978848.1"/>
    </source>
</evidence>
<proteinExistence type="predicted"/>
<dbReference type="Proteomes" id="UP001557470">
    <property type="component" value="Unassembled WGS sequence"/>
</dbReference>
<feature type="region of interest" description="Disordered" evidence="1">
    <location>
        <begin position="1"/>
        <end position="26"/>
    </location>
</feature>
<name>A0ABD0WUP0_UMBPY</name>
<protein>
    <submittedName>
        <fullName evidence="2">Uncharacterized protein</fullName>
    </submittedName>
</protein>
<gene>
    <name evidence="2" type="ORF">UPYG_G00176520</name>
</gene>
<evidence type="ECO:0000313" key="3">
    <source>
        <dbReference type="Proteomes" id="UP001557470"/>
    </source>
</evidence>
<feature type="compositionally biased region" description="Low complexity" evidence="1">
    <location>
        <begin position="12"/>
        <end position="24"/>
    </location>
</feature>
<reference evidence="2 3" key="1">
    <citation type="submission" date="2024-06" db="EMBL/GenBank/DDBJ databases">
        <authorList>
            <person name="Pan Q."/>
            <person name="Wen M."/>
            <person name="Jouanno E."/>
            <person name="Zahm M."/>
            <person name="Klopp C."/>
            <person name="Cabau C."/>
            <person name="Louis A."/>
            <person name="Berthelot C."/>
            <person name="Parey E."/>
            <person name="Roest Crollius H."/>
            <person name="Montfort J."/>
            <person name="Robinson-Rechavi M."/>
            <person name="Bouchez O."/>
            <person name="Lampietro C."/>
            <person name="Lopez Roques C."/>
            <person name="Donnadieu C."/>
            <person name="Postlethwait J."/>
            <person name="Bobe J."/>
            <person name="Verreycken H."/>
            <person name="Guiguen Y."/>
        </authorList>
    </citation>
    <scope>NUCLEOTIDE SEQUENCE [LARGE SCALE GENOMIC DNA]</scope>
    <source>
        <strain evidence="2">Up_M1</strain>
        <tissue evidence="2">Testis</tissue>
    </source>
</reference>
<dbReference type="AlphaFoldDB" id="A0ABD0WUP0"/>
<accession>A0ABD0WUP0</accession>
<evidence type="ECO:0000256" key="1">
    <source>
        <dbReference type="SAM" id="MobiDB-lite"/>
    </source>
</evidence>